<dbReference type="Proteomes" id="UP001213691">
    <property type="component" value="Unassembled WGS sequence"/>
</dbReference>
<gene>
    <name evidence="1" type="primary">thiS</name>
    <name evidence="1" type="ORF">PQR79_02520</name>
</gene>
<comment type="caution">
    <text evidence="1">The sequence shown here is derived from an EMBL/GenBank/DDBJ whole genome shotgun (WGS) entry which is preliminary data.</text>
</comment>
<dbReference type="SUPFAM" id="SSF54285">
    <property type="entry name" value="MoaD/ThiS"/>
    <property type="match status" value="1"/>
</dbReference>
<dbReference type="CDD" id="cd00565">
    <property type="entry name" value="Ubl_ThiS"/>
    <property type="match status" value="1"/>
</dbReference>
<dbReference type="NCBIfam" id="TIGR01683">
    <property type="entry name" value="thiS"/>
    <property type="match status" value="1"/>
</dbReference>
<sequence length="82" mass="8735">MSLNNTSPSITGTTDFIRLVLNGTTVLLESKLSLSRLLAINNIDAESVAIVVNDTVIPRSGWHHITCQANDRINVFSAVAGG</sequence>
<dbReference type="InterPro" id="IPR010035">
    <property type="entry name" value="Thi_S"/>
</dbReference>
<organism evidence="1 2">
    <name type="scientific">Shewanella metallivivens</name>
    <dbReference type="NCBI Taxonomy" id="2872342"/>
    <lineage>
        <taxon>Bacteria</taxon>
        <taxon>Pseudomonadati</taxon>
        <taxon>Pseudomonadota</taxon>
        <taxon>Gammaproteobacteria</taxon>
        <taxon>Alteromonadales</taxon>
        <taxon>Shewanellaceae</taxon>
        <taxon>Shewanella</taxon>
    </lineage>
</organism>
<dbReference type="PANTHER" id="PTHR34472">
    <property type="entry name" value="SULFUR CARRIER PROTEIN THIS"/>
    <property type="match status" value="1"/>
</dbReference>
<evidence type="ECO:0000313" key="2">
    <source>
        <dbReference type="Proteomes" id="UP001213691"/>
    </source>
</evidence>
<dbReference type="InterPro" id="IPR016155">
    <property type="entry name" value="Mopterin_synth/thiamin_S_b"/>
</dbReference>
<dbReference type="RefSeq" id="WP_238103589.1">
    <property type="nucleotide sequence ID" value="NZ_JAQQPZ010000001.1"/>
</dbReference>
<evidence type="ECO:0000313" key="1">
    <source>
        <dbReference type="EMBL" id="MDD8058012.1"/>
    </source>
</evidence>
<dbReference type="InterPro" id="IPR012675">
    <property type="entry name" value="Beta-grasp_dom_sf"/>
</dbReference>
<name>A0ABT5THC4_9GAMM</name>
<proteinExistence type="predicted"/>
<dbReference type="Gene3D" id="3.10.20.30">
    <property type="match status" value="1"/>
</dbReference>
<accession>A0ABT5THC4</accession>
<reference evidence="1 2" key="1">
    <citation type="submission" date="2023-02" db="EMBL/GenBank/DDBJ databases">
        <title>Genome sequence of Shewanella metallivivens ER-Te-42B-Light, sp. nov., enriched from sulfide tube worms (Riftia pachyptila) isolated from Explorer Ridge in the Pacific Ocean.</title>
        <authorList>
            <person name="Maltman C."/>
            <person name="Kuzyk S.B."/>
            <person name="Kyndt J.A."/>
            <person name="Yurkov V."/>
        </authorList>
    </citation>
    <scope>NUCLEOTIDE SEQUENCE [LARGE SCALE GENOMIC DNA]</scope>
    <source>
        <strain evidence="1 2">ER-Te-42B-Light</strain>
    </source>
</reference>
<dbReference type="PANTHER" id="PTHR34472:SF1">
    <property type="entry name" value="SULFUR CARRIER PROTEIN THIS"/>
    <property type="match status" value="1"/>
</dbReference>
<dbReference type="InterPro" id="IPR003749">
    <property type="entry name" value="ThiS/MoaD-like"/>
</dbReference>
<dbReference type="Pfam" id="PF02597">
    <property type="entry name" value="ThiS"/>
    <property type="match status" value="1"/>
</dbReference>
<protein>
    <submittedName>
        <fullName evidence="1">Sulfur carrier protein ThiS</fullName>
    </submittedName>
</protein>
<keyword evidence="2" id="KW-1185">Reference proteome</keyword>
<dbReference type="EMBL" id="JAQQPZ010000001">
    <property type="protein sequence ID" value="MDD8058012.1"/>
    <property type="molecule type" value="Genomic_DNA"/>
</dbReference>